<dbReference type="EMBL" id="BAAAUH010000012">
    <property type="protein sequence ID" value="GAA3172657.1"/>
    <property type="molecule type" value="Genomic_DNA"/>
</dbReference>
<comment type="caution">
    <text evidence="6">The sequence shown here is derived from an EMBL/GenBank/DDBJ whole genome shotgun (WGS) entry which is preliminary data.</text>
</comment>
<sequence length="248" mass="26624">MGREDGVHESTHRTWSTRAVRPRPPRRDAEETDVMLHRRTVGDVMTEEVVTLHPTTPLQEVAALLDANDIVAAPVVDDDGAPVGVVSASDVLRHETGTPDPQGQDGTDEHAWSKARARTAGELMSSPVFTARGDWTIPRAARELRRRHVKQLPVVGDDGLLTGIVTRSDLLDAFIRSDAEIRGEVEQEVLGRILGLEEGTVAVEVQGGVVTLRGHVPEPRLIPVIVGLCQGVDGVVAVDAHLSAGRAG</sequence>
<gene>
    <name evidence="6" type="ORF">GCM10010451_21830</name>
</gene>
<feature type="region of interest" description="Disordered" evidence="3">
    <location>
        <begin position="90"/>
        <end position="111"/>
    </location>
</feature>
<dbReference type="Gene3D" id="3.10.580.10">
    <property type="entry name" value="CBS-domain"/>
    <property type="match status" value="1"/>
</dbReference>
<dbReference type="InterPro" id="IPR046342">
    <property type="entry name" value="CBS_dom_sf"/>
</dbReference>
<evidence type="ECO:0000256" key="2">
    <source>
        <dbReference type="PROSITE-ProRule" id="PRU00703"/>
    </source>
</evidence>
<dbReference type="SUPFAM" id="SSF54631">
    <property type="entry name" value="CBS-domain pair"/>
    <property type="match status" value="1"/>
</dbReference>
<feature type="compositionally biased region" description="Basic and acidic residues" evidence="3">
    <location>
        <begin position="1"/>
        <end position="12"/>
    </location>
</feature>
<evidence type="ECO:0000259" key="4">
    <source>
        <dbReference type="PROSITE" id="PS50914"/>
    </source>
</evidence>
<dbReference type="Proteomes" id="UP001501866">
    <property type="component" value="Unassembled WGS sequence"/>
</dbReference>
<dbReference type="InterPro" id="IPR051257">
    <property type="entry name" value="Diverse_CBS-Domain"/>
</dbReference>
<feature type="region of interest" description="Disordered" evidence="3">
    <location>
        <begin position="1"/>
        <end position="32"/>
    </location>
</feature>
<keyword evidence="1 2" id="KW-0129">CBS domain</keyword>
<evidence type="ECO:0000256" key="1">
    <source>
        <dbReference type="ARBA" id="ARBA00023122"/>
    </source>
</evidence>
<reference evidence="7" key="1">
    <citation type="journal article" date="2019" name="Int. J. Syst. Evol. Microbiol.">
        <title>The Global Catalogue of Microorganisms (GCM) 10K type strain sequencing project: providing services to taxonomists for standard genome sequencing and annotation.</title>
        <authorList>
            <consortium name="The Broad Institute Genomics Platform"/>
            <consortium name="The Broad Institute Genome Sequencing Center for Infectious Disease"/>
            <person name="Wu L."/>
            <person name="Ma J."/>
        </authorList>
    </citation>
    <scope>NUCLEOTIDE SEQUENCE [LARGE SCALE GENOMIC DNA]</scope>
    <source>
        <strain evidence="7">JCM 9095</strain>
    </source>
</reference>
<accession>A0ABP6P9S5</accession>
<dbReference type="PANTHER" id="PTHR43080:SF29">
    <property type="entry name" value="OS02G0818000 PROTEIN"/>
    <property type="match status" value="1"/>
</dbReference>
<dbReference type="InterPro" id="IPR017080">
    <property type="entry name" value="UCP036990_CBS_BON"/>
</dbReference>
<dbReference type="InterPro" id="IPR000644">
    <property type="entry name" value="CBS_dom"/>
</dbReference>
<feature type="domain" description="BON" evidence="4">
    <location>
        <begin position="177"/>
        <end position="246"/>
    </location>
</feature>
<keyword evidence="7" id="KW-1185">Reference proteome</keyword>
<dbReference type="InterPro" id="IPR007055">
    <property type="entry name" value="BON_dom"/>
</dbReference>
<dbReference type="SMART" id="SM00116">
    <property type="entry name" value="CBS"/>
    <property type="match status" value="2"/>
</dbReference>
<protein>
    <submittedName>
        <fullName evidence="6">CBS domain-containing protein</fullName>
    </submittedName>
</protein>
<dbReference type="PROSITE" id="PS51371">
    <property type="entry name" value="CBS"/>
    <property type="match status" value="2"/>
</dbReference>
<evidence type="ECO:0000259" key="5">
    <source>
        <dbReference type="PROSITE" id="PS51371"/>
    </source>
</evidence>
<dbReference type="PIRSF" id="PIRSF036990">
    <property type="entry name" value="UCP036990_CBS_BON"/>
    <property type="match status" value="1"/>
</dbReference>
<feature type="domain" description="CBS" evidence="5">
    <location>
        <begin position="45"/>
        <end position="102"/>
    </location>
</feature>
<proteinExistence type="predicted"/>
<dbReference type="PANTHER" id="PTHR43080">
    <property type="entry name" value="CBS DOMAIN-CONTAINING PROTEIN CBSX3, MITOCHONDRIAL"/>
    <property type="match status" value="1"/>
</dbReference>
<evidence type="ECO:0000313" key="6">
    <source>
        <dbReference type="EMBL" id="GAA3172657.1"/>
    </source>
</evidence>
<organism evidence="6 7">
    <name type="scientific">Streptomyces virens</name>
    <dbReference type="NCBI Taxonomy" id="285572"/>
    <lineage>
        <taxon>Bacteria</taxon>
        <taxon>Bacillati</taxon>
        <taxon>Actinomycetota</taxon>
        <taxon>Actinomycetes</taxon>
        <taxon>Kitasatosporales</taxon>
        <taxon>Streptomycetaceae</taxon>
        <taxon>Streptomyces</taxon>
    </lineage>
</organism>
<evidence type="ECO:0000313" key="7">
    <source>
        <dbReference type="Proteomes" id="UP001501866"/>
    </source>
</evidence>
<name>A0ABP6P9S5_9ACTN</name>
<dbReference type="CDD" id="cd04586">
    <property type="entry name" value="CBS_pair_BON_assoc"/>
    <property type="match status" value="1"/>
</dbReference>
<feature type="domain" description="CBS" evidence="5">
    <location>
        <begin position="124"/>
        <end position="180"/>
    </location>
</feature>
<evidence type="ECO:0000256" key="3">
    <source>
        <dbReference type="SAM" id="MobiDB-lite"/>
    </source>
</evidence>
<dbReference type="Pfam" id="PF04972">
    <property type="entry name" value="BON"/>
    <property type="match status" value="1"/>
</dbReference>
<dbReference type="Pfam" id="PF00571">
    <property type="entry name" value="CBS"/>
    <property type="match status" value="2"/>
</dbReference>
<dbReference type="PROSITE" id="PS50914">
    <property type="entry name" value="BON"/>
    <property type="match status" value="1"/>
</dbReference>